<gene>
    <name evidence="1" type="ORF">PIB30_062240</name>
</gene>
<accession>A0ABU6UKK0</accession>
<proteinExistence type="predicted"/>
<dbReference type="EMBL" id="JASCZI010121404">
    <property type="protein sequence ID" value="MED6161586.1"/>
    <property type="molecule type" value="Genomic_DNA"/>
</dbReference>
<reference evidence="1 2" key="1">
    <citation type="journal article" date="2023" name="Plants (Basel)">
        <title>Bridging the Gap: Combining Genomics and Transcriptomics Approaches to Understand Stylosanthes scabra, an Orphan Legume from the Brazilian Caatinga.</title>
        <authorList>
            <person name="Ferreira-Neto J.R.C."/>
            <person name="da Silva M.D."/>
            <person name="Binneck E."/>
            <person name="de Melo N.F."/>
            <person name="da Silva R.H."/>
            <person name="de Melo A.L.T.M."/>
            <person name="Pandolfi V."/>
            <person name="Bustamante F.O."/>
            <person name="Brasileiro-Vidal A.C."/>
            <person name="Benko-Iseppon A.M."/>
        </authorList>
    </citation>
    <scope>NUCLEOTIDE SEQUENCE [LARGE SCALE GENOMIC DNA]</scope>
    <source>
        <tissue evidence="1">Leaves</tissue>
    </source>
</reference>
<evidence type="ECO:0000313" key="1">
    <source>
        <dbReference type="EMBL" id="MED6161586.1"/>
    </source>
</evidence>
<organism evidence="1 2">
    <name type="scientific">Stylosanthes scabra</name>
    <dbReference type="NCBI Taxonomy" id="79078"/>
    <lineage>
        <taxon>Eukaryota</taxon>
        <taxon>Viridiplantae</taxon>
        <taxon>Streptophyta</taxon>
        <taxon>Embryophyta</taxon>
        <taxon>Tracheophyta</taxon>
        <taxon>Spermatophyta</taxon>
        <taxon>Magnoliopsida</taxon>
        <taxon>eudicotyledons</taxon>
        <taxon>Gunneridae</taxon>
        <taxon>Pentapetalae</taxon>
        <taxon>rosids</taxon>
        <taxon>fabids</taxon>
        <taxon>Fabales</taxon>
        <taxon>Fabaceae</taxon>
        <taxon>Papilionoideae</taxon>
        <taxon>50 kb inversion clade</taxon>
        <taxon>dalbergioids sensu lato</taxon>
        <taxon>Dalbergieae</taxon>
        <taxon>Pterocarpus clade</taxon>
        <taxon>Stylosanthes</taxon>
    </lineage>
</organism>
<protein>
    <submittedName>
        <fullName evidence="1">Uncharacterized protein</fullName>
    </submittedName>
</protein>
<keyword evidence="2" id="KW-1185">Reference proteome</keyword>
<comment type="caution">
    <text evidence="1">The sequence shown here is derived from an EMBL/GenBank/DDBJ whole genome shotgun (WGS) entry which is preliminary data.</text>
</comment>
<name>A0ABU6UKK0_9FABA</name>
<sequence>MEFSFPQSLLNEVEEVSAILCVMTTLLVVFAVDIPVTSVNVLDCLWSRDSFHLGCFMEESRQRDIQGAIVVAAERYSCLPRFSRGASLRLVFLLSWYFVRSVLDLFQCLGWPFSEAFQEWCVLSEAFQ</sequence>
<evidence type="ECO:0000313" key="2">
    <source>
        <dbReference type="Proteomes" id="UP001341840"/>
    </source>
</evidence>
<dbReference type="Proteomes" id="UP001341840">
    <property type="component" value="Unassembled WGS sequence"/>
</dbReference>